<reference evidence="1 2" key="1">
    <citation type="submission" date="2019-09" db="EMBL/GenBank/DDBJ databases">
        <authorList>
            <person name="Ou C."/>
        </authorList>
    </citation>
    <scope>NUCLEOTIDE SEQUENCE [LARGE SCALE GENOMIC DNA]</scope>
    <source>
        <strain evidence="1">S2</strain>
        <tissue evidence="1">Leaf</tissue>
    </source>
</reference>
<protein>
    <submittedName>
        <fullName evidence="1">Uncharacterized protein</fullName>
    </submittedName>
</protein>
<dbReference type="EMBL" id="SMOL01000553">
    <property type="protein sequence ID" value="KAB2608656.1"/>
    <property type="molecule type" value="Genomic_DNA"/>
</dbReference>
<keyword evidence="2" id="KW-1185">Reference proteome</keyword>
<accession>A0A5N5FZX1</accession>
<dbReference type="Proteomes" id="UP000327157">
    <property type="component" value="Chromosome 14"/>
</dbReference>
<evidence type="ECO:0000313" key="2">
    <source>
        <dbReference type="Proteomes" id="UP000327157"/>
    </source>
</evidence>
<reference evidence="1 2" key="3">
    <citation type="submission" date="2019-11" db="EMBL/GenBank/DDBJ databases">
        <title>A de novo genome assembly of a pear dwarfing rootstock.</title>
        <authorList>
            <person name="Wang F."/>
            <person name="Wang J."/>
            <person name="Li S."/>
            <person name="Zhang Y."/>
            <person name="Fang M."/>
            <person name="Ma L."/>
            <person name="Zhao Y."/>
            <person name="Jiang S."/>
        </authorList>
    </citation>
    <scope>NUCLEOTIDE SEQUENCE [LARGE SCALE GENOMIC DNA]</scope>
    <source>
        <strain evidence="1">S2</strain>
        <tissue evidence="1">Leaf</tissue>
    </source>
</reference>
<evidence type="ECO:0000313" key="1">
    <source>
        <dbReference type="EMBL" id="KAB2608656.1"/>
    </source>
</evidence>
<name>A0A5N5FZX1_9ROSA</name>
<gene>
    <name evidence="1" type="ORF">D8674_011824</name>
</gene>
<dbReference type="AlphaFoldDB" id="A0A5N5FZX1"/>
<reference evidence="2" key="2">
    <citation type="submission" date="2019-10" db="EMBL/GenBank/DDBJ databases">
        <title>A de novo genome assembly of a pear dwarfing rootstock.</title>
        <authorList>
            <person name="Wang F."/>
            <person name="Wang J."/>
            <person name="Li S."/>
            <person name="Zhang Y."/>
            <person name="Fang M."/>
            <person name="Ma L."/>
            <person name="Zhao Y."/>
            <person name="Jiang S."/>
        </authorList>
    </citation>
    <scope>NUCLEOTIDE SEQUENCE [LARGE SCALE GENOMIC DNA]</scope>
</reference>
<sequence>MSAPLIGELTPPAEATFTVSQVIYDLEDISPETMAYLEKTLDWEWLCKHFTDPEFVKKSVTGQKARALKTLLHHFGSKPFSYRLEARCQGSKFPEIDMFKDVYATMVEKSIAVLQKATSQLPPETPIENIMVPEDVGFQIMIDVLDQNFGRCRGKIVRGMGKARIRETGASSSRSNTAEVDALKEEVTTLKVQLAIQEEQMRAQGEQMRAQVMAQSE</sequence>
<organism evidence="1 2">
    <name type="scientific">Pyrus ussuriensis x Pyrus communis</name>
    <dbReference type="NCBI Taxonomy" id="2448454"/>
    <lineage>
        <taxon>Eukaryota</taxon>
        <taxon>Viridiplantae</taxon>
        <taxon>Streptophyta</taxon>
        <taxon>Embryophyta</taxon>
        <taxon>Tracheophyta</taxon>
        <taxon>Spermatophyta</taxon>
        <taxon>Magnoliopsida</taxon>
        <taxon>eudicotyledons</taxon>
        <taxon>Gunneridae</taxon>
        <taxon>Pentapetalae</taxon>
        <taxon>rosids</taxon>
        <taxon>fabids</taxon>
        <taxon>Rosales</taxon>
        <taxon>Rosaceae</taxon>
        <taxon>Amygdaloideae</taxon>
        <taxon>Maleae</taxon>
        <taxon>Pyrus</taxon>
    </lineage>
</organism>
<proteinExistence type="predicted"/>
<comment type="caution">
    <text evidence="1">The sequence shown here is derived from an EMBL/GenBank/DDBJ whole genome shotgun (WGS) entry which is preliminary data.</text>
</comment>
<dbReference type="OrthoDB" id="1708998at2759"/>